<sequence length="177" mass="19861">MCWHNYTQHSGCGHQGEVHDERYTLCDLAYTALLSKRGPSPPQDFNFFPQAPKRANTTISRLFPSLSRSDTAASTCSRRTVSGPESVGSNRASTMSGVSSQFPDHEMLPAAETCPNLETRVRVSNKPGQVCKECAKWIEHMQNMIEGYNKGRGVRGTAAFKEFLEERREYKERLGEL</sequence>
<reference evidence="2" key="1">
    <citation type="submission" date="2022-10" db="EMBL/GenBank/DDBJ databases">
        <title>Tapping the CABI collections for fungal endophytes: first genome assemblies for Collariella, Neodidymelliopsis, Ascochyta clinopodiicola, Didymella pomorum, Didymosphaeria variabile, Neocosmospora piperis and Neocucurbitaria cava.</title>
        <authorList>
            <person name="Hill R."/>
        </authorList>
    </citation>
    <scope>NUCLEOTIDE SEQUENCE</scope>
    <source>
        <strain evidence="2">IMI 356815</strain>
    </source>
</reference>
<comment type="caution">
    <text evidence="2">The sequence shown here is derived from an EMBL/GenBank/DDBJ whole genome shotgun (WGS) entry which is preliminary data.</text>
</comment>
<evidence type="ECO:0000313" key="3">
    <source>
        <dbReference type="Proteomes" id="UP001140513"/>
    </source>
</evidence>
<feature type="region of interest" description="Disordered" evidence="1">
    <location>
        <begin position="74"/>
        <end position="102"/>
    </location>
</feature>
<evidence type="ECO:0000313" key="2">
    <source>
        <dbReference type="EMBL" id="KAJ4351752.1"/>
    </source>
</evidence>
<dbReference type="Proteomes" id="UP001140513">
    <property type="component" value="Unassembled WGS sequence"/>
</dbReference>
<gene>
    <name evidence="2" type="ORF">N0V89_007095</name>
</gene>
<dbReference type="GeneID" id="80910625"/>
<evidence type="ECO:0000256" key="1">
    <source>
        <dbReference type="SAM" id="MobiDB-lite"/>
    </source>
</evidence>
<dbReference type="AlphaFoldDB" id="A0A9W8XJ03"/>
<keyword evidence="3" id="KW-1185">Reference proteome</keyword>
<proteinExistence type="predicted"/>
<feature type="compositionally biased region" description="Polar residues" evidence="1">
    <location>
        <begin position="87"/>
        <end position="102"/>
    </location>
</feature>
<accession>A0A9W8XJ03</accession>
<organism evidence="2 3">
    <name type="scientific">Didymosphaeria variabile</name>
    <dbReference type="NCBI Taxonomy" id="1932322"/>
    <lineage>
        <taxon>Eukaryota</taxon>
        <taxon>Fungi</taxon>
        <taxon>Dikarya</taxon>
        <taxon>Ascomycota</taxon>
        <taxon>Pezizomycotina</taxon>
        <taxon>Dothideomycetes</taxon>
        <taxon>Pleosporomycetidae</taxon>
        <taxon>Pleosporales</taxon>
        <taxon>Massarineae</taxon>
        <taxon>Didymosphaeriaceae</taxon>
        <taxon>Didymosphaeria</taxon>
    </lineage>
</organism>
<name>A0A9W8XJ03_9PLEO</name>
<protein>
    <submittedName>
        <fullName evidence="2">Uncharacterized protein</fullName>
    </submittedName>
</protein>
<dbReference type="OrthoDB" id="3912456at2759"/>
<dbReference type="EMBL" id="JAPEUX010000005">
    <property type="protein sequence ID" value="KAJ4351752.1"/>
    <property type="molecule type" value="Genomic_DNA"/>
</dbReference>
<dbReference type="RefSeq" id="XP_056070108.1">
    <property type="nucleotide sequence ID" value="XM_056215861.1"/>
</dbReference>